<proteinExistence type="predicted"/>
<sequence>MAVAAVDKIVAQDAKTFLLGFLLKAQSRSRLIFRTFLSCHVVNIQIFNKNDHHRTIVFNVEFCTFDKYQSVFFDFSDLSEIFRRFRPINSGAFIAMMAKLTSGYCEVVLKILVETTEFNLQDLMLWC</sequence>
<dbReference type="EMBL" id="JAESVB010000004">
    <property type="protein sequence ID" value="MCB8875724.1"/>
    <property type="molecule type" value="Genomic_DNA"/>
</dbReference>
<dbReference type="RefSeq" id="WP_227321385.1">
    <property type="nucleotide sequence ID" value="NZ_JAESVB010000004.1"/>
</dbReference>
<reference evidence="1" key="1">
    <citation type="journal article" date="2021" name="Microorganisms">
        <title>Acidisoma silvae sp. nov. and Acidisomacellulosilytica sp. nov., Two Acidophilic Bacteria Isolated from Decaying Wood, Hydrolyzing Cellulose and Producing Poly-3-hydroxybutyrate.</title>
        <authorList>
            <person name="Mieszkin S."/>
            <person name="Pouder E."/>
            <person name="Uroz S."/>
            <person name="Simon-Colin C."/>
            <person name="Alain K."/>
        </authorList>
    </citation>
    <scope>NUCLEOTIDE SEQUENCE</scope>
    <source>
        <strain evidence="1">HW T2.11</strain>
    </source>
</reference>
<dbReference type="AlphaFoldDB" id="A0A963YS46"/>
<gene>
    <name evidence="1" type="ORF">ASILVAE211_11065</name>
</gene>
<keyword evidence="2" id="KW-1185">Reference proteome</keyword>
<reference evidence="1" key="2">
    <citation type="submission" date="2021-01" db="EMBL/GenBank/DDBJ databases">
        <authorList>
            <person name="Mieszkin S."/>
            <person name="Pouder E."/>
            <person name="Alain K."/>
        </authorList>
    </citation>
    <scope>NUCLEOTIDE SEQUENCE</scope>
    <source>
        <strain evidence="1">HW T2.11</strain>
    </source>
</reference>
<comment type="caution">
    <text evidence="1">The sequence shown here is derived from an EMBL/GenBank/DDBJ whole genome shotgun (WGS) entry which is preliminary data.</text>
</comment>
<protein>
    <submittedName>
        <fullName evidence="1">Uncharacterized protein</fullName>
    </submittedName>
</protein>
<accession>A0A963YS46</accession>
<evidence type="ECO:0000313" key="1">
    <source>
        <dbReference type="EMBL" id="MCB8875724.1"/>
    </source>
</evidence>
<organism evidence="1 2">
    <name type="scientific">Acidisoma silvae</name>
    <dbReference type="NCBI Taxonomy" id="2802396"/>
    <lineage>
        <taxon>Bacteria</taxon>
        <taxon>Pseudomonadati</taxon>
        <taxon>Pseudomonadota</taxon>
        <taxon>Alphaproteobacteria</taxon>
        <taxon>Acetobacterales</taxon>
        <taxon>Acidocellaceae</taxon>
        <taxon>Acidisoma</taxon>
    </lineage>
</organism>
<dbReference type="Proteomes" id="UP000708298">
    <property type="component" value="Unassembled WGS sequence"/>
</dbReference>
<name>A0A963YS46_9PROT</name>
<evidence type="ECO:0000313" key="2">
    <source>
        <dbReference type="Proteomes" id="UP000708298"/>
    </source>
</evidence>